<accession>A0A0F9FHA3</accession>
<organism evidence="1">
    <name type="scientific">marine sediment metagenome</name>
    <dbReference type="NCBI Taxonomy" id="412755"/>
    <lineage>
        <taxon>unclassified sequences</taxon>
        <taxon>metagenomes</taxon>
        <taxon>ecological metagenomes</taxon>
    </lineage>
</organism>
<protein>
    <submittedName>
        <fullName evidence="1">Uncharacterized protein</fullName>
    </submittedName>
</protein>
<proteinExistence type="predicted"/>
<dbReference type="EMBL" id="LAZR01021342">
    <property type="protein sequence ID" value="KKL85668.1"/>
    <property type="molecule type" value="Genomic_DNA"/>
</dbReference>
<evidence type="ECO:0000313" key="1">
    <source>
        <dbReference type="EMBL" id="KKL85668.1"/>
    </source>
</evidence>
<sequence>MVLPGLRQTSDGGPASPPYTASSYTWNISTLIFKGVFSFNGSYTGSGVAVIDFTNVTLNHTGSSGAVFIRAGTYASPVTSSDSGQSGMIRLYGRNSALTDSESSGFYDRGIFVNLQITGAKGAITLASLVEVRATVSGDGPTNVKGAEFVVSLSETGSKLGDTTIPDGMFGAWCKIHAKDGATCHASSLK</sequence>
<feature type="non-terminal residue" evidence="1">
    <location>
        <position position="190"/>
    </location>
</feature>
<dbReference type="AlphaFoldDB" id="A0A0F9FHA3"/>
<gene>
    <name evidence="1" type="ORF">LCGC14_1952450</name>
</gene>
<reference evidence="1" key="1">
    <citation type="journal article" date="2015" name="Nature">
        <title>Complex archaea that bridge the gap between prokaryotes and eukaryotes.</title>
        <authorList>
            <person name="Spang A."/>
            <person name="Saw J.H."/>
            <person name="Jorgensen S.L."/>
            <person name="Zaremba-Niedzwiedzka K."/>
            <person name="Martijn J."/>
            <person name="Lind A.E."/>
            <person name="van Eijk R."/>
            <person name="Schleper C."/>
            <person name="Guy L."/>
            <person name="Ettema T.J."/>
        </authorList>
    </citation>
    <scope>NUCLEOTIDE SEQUENCE</scope>
</reference>
<comment type="caution">
    <text evidence="1">The sequence shown here is derived from an EMBL/GenBank/DDBJ whole genome shotgun (WGS) entry which is preliminary data.</text>
</comment>
<name>A0A0F9FHA3_9ZZZZ</name>